<evidence type="ECO:0000256" key="3">
    <source>
        <dbReference type="ARBA" id="ARBA00022741"/>
    </source>
</evidence>
<feature type="binding site" evidence="7">
    <location>
        <position position="32"/>
    </location>
    <ligand>
        <name>substrate</name>
    </ligand>
</feature>
<dbReference type="InterPro" id="IPR031322">
    <property type="entry name" value="Shikimate/glucono_kinase"/>
</dbReference>
<feature type="binding site" evidence="7">
    <location>
        <position position="77"/>
    </location>
    <ligand>
        <name>substrate</name>
    </ligand>
</feature>
<keyword evidence="4 7" id="KW-0418">Kinase</keyword>
<comment type="catalytic activity">
    <reaction evidence="7">
        <text>shikimate + ATP = 3-phosphoshikimate + ADP + H(+)</text>
        <dbReference type="Rhea" id="RHEA:13121"/>
        <dbReference type="ChEBI" id="CHEBI:15378"/>
        <dbReference type="ChEBI" id="CHEBI:30616"/>
        <dbReference type="ChEBI" id="CHEBI:36208"/>
        <dbReference type="ChEBI" id="CHEBI:145989"/>
        <dbReference type="ChEBI" id="CHEBI:456216"/>
        <dbReference type="EC" id="2.7.1.71"/>
    </reaction>
</comment>
<dbReference type="PANTHER" id="PTHR21087">
    <property type="entry name" value="SHIKIMATE KINASE"/>
    <property type="match status" value="1"/>
</dbReference>
<feature type="binding site" evidence="7">
    <location>
        <position position="115"/>
    </location>
    <ligand>
        <name>ATP</name>
        <dbReference type="ChEBI" id="CHEBI:30616"/>
    </ligand>
</feature>
<evidence type="ECO:0000256" key="5">
    <source>
        <dbReference type="ARBA" id="ARBA00022840"/>
    </source>
</evidence>
<proteinExistence type="inferred from homology"/>
<comment type="similarity">
    <text evidence="7">Belongs to the shikimate kinase family.</text>
</comment>
<protein>
    <recommendedName>
        <fullName evidence="7">Shikimate kinase</fullName>
        <shortName evidence="7">SK</shortName>
        <ecNumber evidence="7">2.7.1.71</ecNumber>
    </recommendedName>
</protein>
<dbReference type="RefSeq" id="WP_244888125.1">
    <property type="nucleotide sequence ID" value="NZ_FMAU01000001.1"/>
</dbReference>
<comment type="pathway">
    <text evidence="7">Metabolic intermediate biosynthesis; chorismate biosynthesis; chorismate from D-erythrose 4-phosphate and phosphoenolpyruvate: step 5/7.</text>
</comment>
<comment type="cofactor">
    <cofactor evidence="7">
        <name>Mg(2+)</name>
        <dbReference type="ChEBI" id="CHEBI:18420"/>
    </cofactor>
    <text evidence="7">Binds 1 Mg(2+) ion per subunit.</text>
</comment>
<evidence type="ECO:0000256" key="6">
    <source>
        <dbReference type="ARBA" id="ARBA00023141"/>
    </source>
</evidence>
<keyword evidence="1 7" id="KW-0028">Amino-acid biosynthesis</keyword>
<organism evidence="8 9">
    <name type="scientific">[Bacillus] enclensis</name>
    <dbReference type="NCBI Taxonomy" id="1402860"/>
    <lineage>
        <taxon>Bacteria</taxon>
        <taxon>Bacillati</taxon>
        <taxon>Bacillota</taxon>
        <taxon>Bacilli</taxon>
        <taxon>Bacillales</taxon>
        <taxon>Bacillaceae</taxon>
        <taxon>Rossellomorea</taxon>
    </lineage>
</organism>
<dbReference type="PANTHER" id="PTHR21087:SF16">
    <property type="entry name" value="SHIKIMATE KINASE 1, CHLOROPLASTIC"/>
    <property type="match status" value="1"/>
</dbReference>
<gene>
    <name evidence="7" type="primary">aroK</name>
    <name evidence="8" type="ORF">GA0061094_1061</name>
</gene>
<feature type="binding site" evidence="7">
    <location>
        <position position="133"/>
    </location>
    <ligand>
        <name>substrate</name>
    </ligand>
</feature>
<evidence type="ECO:0000256" key="4">
    <source>
        <dbReference type="ARBA" id="ARBA00022777"/>
    </source>
</evidence>
<dbReference type="AlphaFoldDB" id="A0A1C3ZXX0"/>
<reference evidence="9" key="1">
    <citation type="submission" date="2016-08" db="EMBL/GenBank/DDBJ databases">
        <authorList>
            <person name="Varghese N."/>
            <person name="Submissions Spin"/>
        </authorList>
    </citation>
    <scope>NUCLEOTIDE SEQUENCE [LARGE SCALE GENOMIC DNA]</scope>
    <source>
        <strain evidence="9">SGD-1123</strain>
    </source>
</reference>
<keyword evidence="3 7" id="KW-0547">Nucleotide-binding</keyword>
<keyword evidence="6 7" id="KW-0057">Aromatic amino acid biosynthesis</keyword>
<evidence type="ECO:0000256" key="1">
    <source>
        <dbReference type="ARBA" id="ARBA00022605"/>
    </source>
</evidence>
<dbReference type="GO" id="GO:0009423">
    <property type="term" value="P:chorismate biosynthetic process"/>
    <property type="evidence" value="ECO:0007669"/>
    <property type="project" value="UniProtKB-UniRule"/>
</dbReference>
<dbReference type="CDD" id="cd00464">
    <property type="entry name" value="SK"/>
    <property type="match status" value="1"/>
</dbReference>
<feature type="binding site" evidence="7">
    <location>
        <position position="56"/>
    </location>
    <ligand>
        <name>substrate</name>
    </ligand>
</feature>
<dbReference type="GO" id="GO:0005829">
    <property type="term" value="C:cytosol"/>
    <property type="evidence" value="ECO:0007669"/>
    <property type="project" value="TreeGrafter"/>
</dbReference>
<dbReference type="EC" id="2.7.1.71" evidence="7"/>
<keyword evidence="5 7" id="KW-0067">ATP-binding</keyword>
<dbReference type="PRINTS" id="PR01100">
    <property type="entry name" value="SHIKIMTKNASE"/>
</dbReference>
<dbReference type="Gene3D" id="3.40.50.300">
    <property type="entry name" value="P-loop containing nucleotide triphosphate hydrolases"/>
    <property type="match status" value="1"/>
</dbReference>
<evidence type="ECO:0000313" key="8">
    <source>
        <dbReference type="EMBL" id="SCB87122.1"/>
    </source>
</evidence>
<dbReference type="GO" id="GO:0009073">
    <property type="term" value="P:aromatic amino acid family biosynthetic process"/>
    <property type="evidence" value="ECO:0007669"/>
    <property type="project" value="UniProtKB-KW"/>
</dbReference>
<dbReference type="Pfam" id="PF01202">
    <property type="entry name" value="SKI"/>
    <property type="match status" value="1"/>
</dbReference>
<sequence length="165" mass="19048">MPIFLIGFMGVGKTTVGKEIGLLQNLPVIDMDHFIEEKEGRPIKEIFREDGEGFFRTIETQALMEVKKKEAVITTGGGIIERKENRDILSESGKVFHLYCSFEELWERLEGDCERPLVLKNSRDQLRNLYDRRLPLYRNASSSEIDTTGKSIEETLNELKRHIES</sequence>
<dbReference type="Proteomes" id="UP000181997">
    <property type="component" value="Unassembled WGS sequence"/>
</dbReference>
<keyword evidence="7" id="KW-0963">Cytoplasm</keyword>
<comment type="subunit">
    <text evidence="7">Monomer.</text>
</comment>
<accession>A0A1C3ZXX0</accession>
<comment type="function">
    <text evidence="7">Catalyzes the specific phosphorylation of the 3-hydroxyl group of shikimic acid using ATP as a cosubstrate.</text>
</comment>
<feature type="binding site" evidence="7">
    <location>
        <begin position="10"/>
        <end position="15"/>
    </location>
    <ligand>
        <name>ATP</name>
        <dbReference type="ChEBI" id="CHEBI:30616"/>
    </ligand>
</feature>
<dbReference type="GO" id="GO:0004765">
    <property type="term" value="F:shikimate kinase activity"/>
    <property type="evidence" value="ECO:0007669"/>
    <property type="project" value="UniProtKB-UniRule"/>
</dbReference>
<dbReference type="GO" id="GO:0000287">
    <property type="term" value="F:magnesium ion binding"/>
    <property type="evidence" value="ECO:0007669"/>
    <property type="project" value="UniProtKB-UniRule"/>
</dbReference>
<evidence type="ECO:0000256" key="2">
    <source>
        <dbReference type="ARBA" id="ARBA00022679"/>
    </source>
</evidence>
<name>A0A1C3ZXX0_9BACI</name>
<dbReference type="SUPFAM" id="SSF52540">
    <property type="entry name" value="P-loop containing nucleoside triphosphate hydrolases"/>
    <property type="match status" value="1"/>
</dbReference>
<evidence type="ECO:0000256" key="7">
    <source>
        <dbReference type="HAMAP-Rule" id="MF_00109"/>
    </source>
</evidence>
<dbReference type="HAMAP" id="MF_00109">
    <property type="entry name" value="Shikimate_kinase"/>
    <property type="match status" value="1"/>
</dbReference>
<keyword evidence="9" id="KW-1185">Reference proteome</keyword>
<comment type="caution">
    <text evidence="7">Lacks conserved residue(s) required for the propagation of feature annotation.</text>
</comment>
<dbReference type="InterPro" id="IPR027417">
    <property type="entry name" value="P-loop_NTPase"/>
</dbReference>
<dbReference type="UniPathway" id="UPA00053">
    <property type="reaction ID" value="UER00088"/>
</dbReference>
<dbReference type="GO" id="GO:0005524">
    <property type="term" value="F:ATP binding"/>
    <property type="evidence" value="ECO:0007669"/>
    <property type="project" value="UniProtKB-UniRule"/>
</dbReference>
<feature type="binding site" evidence="7">
    <location>
        <position position="14"/>
    </location>
    <ligand>
        <name>Mg(2+)</name>
        <dbReference type="ChEBI" id="CHEBI:18420"/>
    </ligand>
</feature>
<dbReference type="EMBL" id="FMAU01000001">
    <property type="protein sequence ID" value="SCB87122.1"/>
    <property type="molecule type" value="Genomic_DNA"/>
</dbReference>
<comment type="subcellular location">
    <subcellularLocation>
        <location evidence="7">Cytoplasm</location>
    </subcellularLocation>
</comment>
<dbReference type="InterPro" id="IPR000623">
    <property type="entry name" value="Shikimate_kinase/TSH1"/>
</dbReference>
<keyword evidence="7" id="KW-0479">Metal-binding</keyword>
<dbReference type="GO" id="GO:0008652">
    <property type="term" value="P:amino acid biosynthetic process"/>
    <property type="evidence" value="ECO:0007669"/>
    <property type="project" value="UniProtKB-KW"/>
</dbReference>
<keyword evidence="7" id="KW-0460">Magnesium</keyword>
<keyword evidence="2 7" id="KW-0808">Transferase</keyword>
<evidence type="ECO:0000313" key="9">
    <source>
        <dbReference type="Proteomes" id="UP000181997"/>
    </source>
</evidence>